<dbReference type="GO" id="GO:0000270">
    <property type="term" value="P:peptidoglycan metabolic process"/>
    <property type="evidence" value="ECO:0007669"/>
    <property type="project" value="InterPro"/>
</dbReference>
<evidence type="ECO:0000259" key="2">
    <source>
        <dbReference type="Pfam" id="PF01464"/>
    </source>
</evidence>
<keyword evidence="4" id="KW-1185">Reference proteome</keyword>
<dbReference type="InterPro" id="IPR023346">
    <property type="entry name" value="Lysozyme-like_dom_sf"/>
</dbReference>
<evidence type="ECO:0000313" key="4">
    <source>
        <dbReference type="Proteomes" id="UP000053681"/>
    </source>
</evidence>
<evidence type="ECO:0000256" key="1">
    <source>
        <dbReference type="ARBA" id="ARBA00007734"/>
    </source>
</evidence>
<dbReference type="PANTHER" id="PTHR37423:SF2">
    <property type="entry name" value="MEMBRANE-BOUND LYTIC MUREIN TRANSGLYCOSYLASE C"/>
    <property type="match status" value="1"/>
</dbReference>
<accession>A0A0V8JIK8</accession>
<dbReference type="PROSITE" id="PS00922">
    <property type="entry name" value="TRANSGLYCOSYLASE"/>
    <property type="match status" value="1"/>
</dbReference>
<sequence length="214" mass="23232">MDVQAYQTWLQLQTLQTFTANRPTASPATLLTPSIFANILAQYISEEKNANEQTAQLTSRSNALPLQTNAAPYLNTSVQKSSSPTSTIIGSRFDDLINEAASKYDLDPKLISAVIKQESNFNPNAKSYAGALGLMQLMPATANYLGVQNALNPRENILGGAKYLRQMLDKYNGNVKLALAAYNAGPGNVDKYGGIPPFKETQNYVAKITSTYNA</sequence>
<proteinExistence type="inferred from homology"/>
<dbReference type="InterPro" id="IPR008258">
    <property type="entry name" value="Transglycosylase_SLT_dom_1"/>
</dbReference>
<feature type="domain" description="Transglycosylase SLT" evidence="2">
    <location>
        <begin position="96"/>
        <end position="204"/>
    </location>
</feature>
<comment type="caution">
    <text evidence="3">The sequence shown here is derived from an EMBL/GenBank/DDBJ whole genome shotgun (WGS) entry which is preliminary data.</text>
</comment>
<dbReference type="InterPro" id="IPR000189">
    <property type="entry name" value="Transglyc_AS"/>
</dbReference>
<comment type="similarity">
    <text evidence="1">Belongs to the transglycosylase Slt family.</text>
</comment>
<dbReference type="Proteomes" id="UP000053681">
    <property type="component" value="Unassembled WGS sequence"/>
</dbReference>
<dbReference type="GO" id="GO:0008933">
    <property type="term" value="F:peptidoglycan lytic transglycosylase activity"/>
    <property type="evidence" value="ECO:0007669"/>
    <property type="project" value="InterPro"/>
</dbReference>
<dbReference type="EMBL" id="LNQP01000061">
    <property type="protein sequence ID" value="KSU86878.1"/>
    <property type="molecule type" value="Genomic_DNA"/>
</dbReference>
<evidence type="ECO:0000313" key="3">
    <source>
        <dbReference type="EMBL" id="KSU86878.1"/>
    </source>
</evidence>
<dbReference type="CDD" id="cd00254">
    <property type="entry name" value="LT-like"/>
    <property type="match status" value="1"/>
</dbReference>
<dbReference type="PANTHER" id="PTHR37423">
    <property type="entry name" value="SOLUBLE LYTIC MUREIN TRANSGLYCOSYLASE-RELATED"/>
    <property type="match status" value="1"/>
</dbReference>
<reference evidence="3 4" key="1">
    <citation type="submission" date="2015-11" db="EMBL/GenBank/DDBJ databases">
        <title>Bacillus caseinolyticus sp nov.</title>
        <authorList>
            <person name="Dastager S.G."/>
            <person name="Mawlankar R."/>
        </authorList>
    </citation>
    <scope>NUCLEOTIDE SEQUENCE [LARGE SCALE GENOMIC DNA]</scope>
    <source>
        <strain evidence="3 4">SGD-V-76</strain>
    </source>
</reference>
<name>A0A0V8JIK8_9BACI</name>
<dbReference type="AlphaFoldDB" id="A0A0V8JIK8"/>
<organism evidence="3 4">
    <name type="scientific">Priestia veravalensis</name>
    <dbReference type="NCBI Taxonomy" id="1414648"/>
    <lineage>
        <taxon>Bacteria</taxon>
        <taxon>Bacillati</taxon>
        <taxon>Bacillota</taxon>
        <taxon>Bacilli</taxon>
        <taxon>Bacillales</taxon>
        <taxon>Bacillaceae</taxon>
        <taxon>Priestia</taxon>
    </lineage>
</organism>
<dbReference type="Gene3D" id="1.10.530.10">
    <property type="match status" value="1"/>
</dbReference>
<dbReference type="Pfam" id="PF01464">
    <property type="entry name" value="SLT"/>
    <property type="match status" value="1"/>
</dbReference>
<dbReference type="RefSeq" id="WP_025908136.1">
    <property type="nucleotide sequence ID" value="NZ_KQ758676.1"/>
</dbReference>
<protein>
    <recommendedName>
        <fullName evidence="2">Transglycosylase SLT domain-containing protein</fullName>
    </recommendedName>
</protein>
<dbReference type="GO" id="GO:0016020">
    <property type="term" value="C:membrane"/>
    <property type="evidence" value="ECO:0007669"/>
    <property type="project" value="InterPro"/>
</dbReference>
<dbReference type="SUPFAM" id="SSF53955">
    <property type="entry name" value="Lysozyme-like"/>
    <property type="match status" value="1"/>
</dbReference>
<gene>
    <name evidence="3" type="ORF">AS180_16035</name>
</gene>